<dbReference type="PANTHER" id="PTHR43737:SF1">
    <property type="entry name" value="DUF1501 DOMAIN-CONTAINING PROTEIN"/>
    <property type="match status" value="1"/>
</dbReference>
<evidence type="ECO:0000313" key="1">
    <source>
        <dbReference type="EMBL" id="EGA64357.1"/>
    </source>
</evidence>
<dbReference type="PROSITE" id="PS51257">
    <property type="entry name" value="PROKAR_LIPOPROTEIN"/>
    <property type="match status" value="1"/>
</dbReference>
<dbReference type="EMBL" id="AEVS01000089">
    <property type="protein sequence ID" value="EGA64357.1"/>
    <property type="molecule type" value="Genomic_DNA"/>
</dbReference>
<gene>
    <name evidence="1" type="ORF">VIBR0546_13507</name>
</gene>
<dbReference type="Pfam" id="PF08811">
    <property type="entry name" value="DUF1800"/>
    <property type="match status" value="1"/>
</dbReference>
<comment type="caution">
    <text evidence="1">The sequence shown here is derived from an EMBL/GenBank/DDBJ whole genome shotgun (WGS) entry which is preliminary data.</text>
</comment>
<dbReference type="Pfam" id="PF17963">
    <property type="entry name" value="Big_9"/>
    <property type="match status" value="1"/>
</dbReference>
<protein>
    <recommendedName>
        <fullName evidence="3">Lipoprotein</fullName>
    </recommendedName>
</protein>
<dbReference type="STRING" id="945543.VIBR0546_13507"/>
<accession>E8LYA6</accession>
<keyword evidence="2" id="KW-1185">Reference proteome</keyword>
<dbReference type="RefSeq" id="WP_006880829.1">
    <property type="nucleotide sequence ID" value="NZ_AEVS01000089.1"/>
</dbReference>
<evidence type="ECO:0008006" key="3">
    <source>
        <dbReference type="Google" id="ProtNLM"/>
    </source>
</evidence>
<dbReference type="AlphaFoldDB" id="E8LYA6"/>
<organism evidence="1 2">
    <name type="scientific">Vibrio brasiliensis LMG 20546</name>
    <dbReference type="NCBI Taxonomy" id="945543"/>
    <lineage>
        <taxon>Bacteria</taxon>
        <taxon>Pseudomonadati</taxon>
        <taxon>Pseudomonadota</taxon>
        <taxon>Gammaproteobacteria</taxon>
        <taxon>Vibrionales</taxon>
        <taxon>Vibrionaceae</taxon>
        <taxon>Vibrio</taxon>
        <taxon>Vibrio oreintalis group</taxon>
    </lineage>
</organism>
<dbReference type="Gene3D" id="2.60.40.10">
    <property type="entry name" value="Immunoglobulins"/>
    <property type="match status" value="1"/>
</dbReference>
<name>E8LYA6_9VIBR</name>
<dbReference type="InterPro" id="IPR014917">
    <property type="entry name" value="DUF1800"/>
</dbReference>
<reference evidence="1 2" key="1">
    <citation type="journal article" date="2012" name="Int. J. Syst. Evol. Microbiol.">
        <title>Vibrio caribbeanicus sp. nov., isolated from the marine sponge Scleritoderma cyanea.</title>
        <authorList>
            <person name="Hoffmann M."/>
            <person name="Monday S.R."/>
            <person name="Allard M.W."/>
            <person name="Strain E.A."/>
            <person name="Whittaker P."/>
            <person name="Naum M."/>
            <person name="McCarthy P.J."/>
            <person name="Lopez J.V."/>
            <person name="Fischer M."/>
            <person name="Brown E.W."/>
        </authorList>
    </citation>
    <scope>NUCLEOTIDE SEQUENCE [LARGE SCALE GENOMIC DNA]</scope>
    <source>
        <strain evidence="1 2">LMG 20546</strain>
    </source>
</reference>
<dbReference type="OrthoDB" id="9772295at2"/>
<evidence type="ECO:0000313" key="2">
    <source>
        <dbReference type="Proteomes" id="UP000004371"/>
    </source>
</evidence>
<dbReference type="Proteomes" id="UP000004371">
    <property type="component" value="Unassembled WGS sequence"/>
</dbReference>
<dbReference type="eggNOG" id="COG5267">
    <property type="taxonomic scope" value="Bacteria"/>
</dbReference>
<proteinExistence type="predicted"/>
<dbReference type="InterPro" id="IPR013783">
    <property type="entry name" value="Ig-like_fold"/>
</dbReference>
<dbReference type="PANTHER" id="PTHR43737">
    <property type="entry name" value="BLL7424 PROTEIN"/>
    <property type="match status" value="1"/>
</dbReference>
<sequence>MKKSLHCFICISVLSSQGCFDTSSKQGQNNQAPVAQNYTHQDTLKYGQTVSVDPNSVGADSDGDNLKFSSLVAGEGISTTIDANGSATITILSPGTHKVAFTLTDGQSVSRTANLTFSVDGVDIQQAHRFFLQSTFGPTQEDIENFDQLRPLEWLEEQFELPVTLHSPLTPNWEHEERNDAWFKLSLYAPDQLRQRVAFVLSEMFVVSQYGVLAKRPAAAISYYDALVEGAFGNYRDLLETVSLHPAMGLYLTLVNSRKMNEATGSMPDENYAREVMQLFSIGLYELNLDGTLKRDSEGNTIPTYTQEDILNVARVFTGWRMGANYTVPMVAEPTYHDTGSKQALGHTFIAGQTPLEDMRQMLDILFEHSNTPAFFAKHMIQRLVTSNPSPAYVERVAKAFIDNGKGVRGDIKAVVKATLLDEEALGVSDVAQPIKLKEPIIAILNLYRANLTSSNDPAVNLTSLTDYPAVSGSKYAYNPAGQGPLRSPSVFNFFSPDYQIGAERKLSPEAELLTWSIYSTTYNYMRKYIKGTNGTGQPDLSYFSQHFDDPDKLVKAISELYFGNSIDPVLEAELRTTIQDGANTSSRDFYAERLAELVVSSEEFFIQD</sequence>